<dbReference type="InterPro" id="IPR005467">
    <property type="entry name" value="His_kinase_dom"/>
</dbReference>
<dbReference type="SUPFAM" id="SSF158472">
    <property type="entry name" value="HAMP domain-like"/>
    <property type="match status" value="1"/>
</dbReference>
<dbReference type="Pfam" id="PF00672">
    <property type="entry name" value="HAMP"/>
    <property type="match status" value="1"/>
</dbReference>
<dbReference type="GO" id="GO:0000155">
    <property type="term" value="F:phosphorelay sensor kinase activity"/>
    <property type="evidence" value="ECO:0007669"/>
    <property type="project" value="InterPro"/>
</dbReference>
<evidence type="ECO:0000256" key="8">
    <source>
        <dbReference type="ARBA" id="ARBA00022989"/>
    </source>
</evidence>
<keyword evidence="9 10" id="KW-0472">Membrane</keyword>
<evidence type="ECO:0000256" key="2">
    <source>
        <dbReference type="ARBA" id="ARBA00004141"/>
    </source>
</evidence>
<dbReference type="SMART" id="SM00388">
    <property type="entry name" value="HisKA"/>
    <property type="match status" value="1"/>
</dbReference>
<keyword evidence="7 13" id="KW-0418">Kinase</keyword>
<protein>
    <recommendedName>
        <fullName evidence="3">histidine kinase</fullName>
        <ecNumber evidence="3">2.7.13.3</ecNumber>
    </recommendedName>
</protein>
<feature type="transmembrane region" description="Helical" evidence="10">
    <location>
        <begin position="144"/>
        <end position="166"/>
    </location>
</feature>
<dbReference type="Gene3D" id="3.30.565.10">
    <property type="entry name" value="Histidine kinase-like ATPase, C-terminal domain"/>
    <property type="match status" value="1"/>
</dbReference>
<evidence type="ECO:0000256" key="5">
    <source>
        <dbReference type="ARBA" id="ARBA00022679"/>
    </source>
</evidence>
<evidence type="ECO:0000259" key="12">
    <source>
        <dbReference type="PROSITE" id="PS50885"/>
    </source>
</evidence>
<dbReference type="EMBL" id="CP002355">
    <property type="protein sequence ID" value="ADR33923.1"/>
    <property type="molecule type" value="Genomic_DNA"/>
</dbReference>
<evidence type="ECO:0000313" key="13">
    <source>
        <dbReference type="EMBL" id="ADR33923.1"/>
    </source>
</evidence>
<dbReference type="STRING" id="709032.Sulku_1260"/>
<dbReference type="InterPro" id="IPR003660">
    <property type="entry name" value="HAMP_dom"/>
</dbReference>
<organism evidence="13 14">
    <name type="scientific">Sulfuricurvum kujiense (strain ATCC BAA-921 / DSM 16994 / JCM 11577 / YK-1)</name>
    <dbReference type="NCBI Taxonomy" id="709032"/>
    <lineage>
        <taxon>Bacteria</taxon>
        <taxon>Pseudomonadati</taxon>
        <taxon>Campylobacterota</taxon>
        <taxon>Epsilonproteobacteria</taxon>
        <taxon>Campylobacterales</taxon>
        <taxon>Sulfurimonadaceae</taxon>
        <taxon>Sulfuricurvum</taxon>
    </lineage>
</organism>
<reference evidence="13 14" key="1">
    <citation type="journal article" date="2012" name="Stand. Genomic Sci.">
        <title>Complete genome sequence of the sulfur compounds oxidizing chemolithoautotroph Sulfuricurvum kujiense type strain (YK-1(T)).</title>
        <authorList>
            <person name="Han C."/>
            <person name="Kotsyurbenko O."/>
            <person name="Chertkov O."/>
            <person name="Held B."/>
            <person name="Lapidus A."/>
            <person name="Nolan M."/>
            <person name="Lucas S."/>
            <person name="Hammon N."/>
            <person name="Deshpande S."/>
            <person name="Cheng J.F."/>
            <person name="Tapia R."/>
            <person name="Goodwin L.A."/>
            <person name="Pitluck S."/>
            <person name="Liolios K."/>
            <person name="Pagani I."/>
            <person name="Ivanova N."/>
            <person name="Mavromatis K."/>
            <person name="Mikhailova N."/>
            <person name="Pati A."/>
            <person name="Chen A."/>
            <person name="Palaniappan K."/>
            <person name="Land M."/>
            <person name="Hauser L."/>
            <person name="Chang Y.J."/>
            <person name="Jeffries C.D."/>
            <person name="Brambilla E.M."/>
            <person name="Rohde M."/>
            <person name="Spring S."/>
            <person name="Sikorski J."/>
            <person name="Goker M."/>
            <person name="Woyke T."/>
            <person name="Bristow J."/>
            <person name="Eisen J.A."/>
            <person name="Markowitz V."/>
            <person name="Hugenholtz P."/>
            <person name="Kyrpides N.C."/>
            <person name="Klenk H.P."/>
            <person name="Detter J.C."/>
        </authorList>
    </citation>
    <scope>NUCLEOTIDE SEQUENCE [LARGE SCALE GENOMIC DNA]</scope>
    <source>
        <strain evidence="14">ATCC BAA-921 / DSM 16994 / JCM 11577 / YK-1</strain>
    </source>
</reference>
<keyword evidence="8 10" id="KW-1133">Transmembrane helix</keyword>
<comment type="catalytic activity">
    <reaction evidence="1">
        <text>ATP + protein L-histidine = ADP + protein N-phospho-L-histidine.</text>
        <dbReference type="EC" id="2.7.13.3"/>
    </reaction>
</comment>
<dbReference type="PROSITE" id="PS50885">
    <property type="entry name" value="HAMP"/>
    <property type="match status" value="1"/>
</dbReference>
<dbReference type="InterPro" id="IPR050398">
    <property type="entry name" value="HssS/ArlS-like"/>
</dbReference>
<proteinExistence type="predicted"/>
<dbReference type="InterPro" id="IPR003594">
    <property type="entry name" value="HATPase_dom"/>
</dbReference>
<dbReference type="EC" id="2.7.13.3" evidence="3"/>
<dbReference type="OrthoDB" id="9812241at2"/>
<evidence type="ECO:0000256" key="4">
    <source>
        <dbReference type="ARBA" id="ARBA00022553"/>
    </source>
</evidence>
<dbReference type="NCBIfam" id="NF038389">
    <property type="entry name" value="ArsS_fam_HK"/>
    <property type="match status" value="1"/>
</dbReference>
<evidence type="ECO:0000256" key="10">
    <source>
        <dbReference type="SAM" id="Phobius"/>
    </source>
</evidence>
<gene>
    <name evidence="13" type="ordered locus">Sulku_1260</name>
</gene>
<dbReference type="GO" id="GO:0016020">
    <property type="term" value="C:membrane"/>
    <property type="evidence" value="ECO:0007669"/>
    <property type="project" value="UniProtKB-SubCell"/>
</dbReference>
<dbReference type="InterPro" id="IPR003661">
    <property type="entry name" value="HisK_dim/P_dom"/>
</dbReference>
<keyword evidence="14" id="KW-1185">Reference proteome</keyword>
<dbReference type="SMART" id="SM00304">
    <property type="entry name" value="HAMP"/>
    <property type="match status" value="1"/>
</dbReference>
<dbReference type="Proteomes" id="UP000008721">
    <property type="component" value="Chromosome"/>
</dbReference>
<sequence>MNNHSIIRLIILFFLLIFALINGLFWIAHNYFANEMQGDRMRRFALAERLIHHRSGDFGTELKQLMIAPSSLSPDFLRKNGITLEEFPFGRVMEHNGKIYFLKSPPPMNPFDRPPLMFDPSLPPPPPFDRHDLMVLEDLKVTSIWPIWTVFIMIDLLVLLFFIFILKKLTPLNRLKNAIMNFKEGDTRLDVPIGGKDEISQITHEFNLALEKIASMKEARALFLRNILHELKTPIMKGALSTDCLEESEDQKRLKRIFNRMDYLLREFSTMERFSSGEMTINPQEYRFVDILDHTCDILMCEKKNIVIKGEDSALIINVDFELFAIALKNLLDNAFKYSDTKPTLFILQHAIEICSLGEPLPEENRTFTKPFNRTYESSMTGLGLGLYITNAILHKHGYRLEYHYDTGLNCFRIVL</sequence>
<dbReference type="SUPFAM" id="SSF47384">
    <property type="entry name" value="Homodimeric domain of signal transducing histidine kinase"/>
    <property type="match status" value="1"/>
</dbReference>
<evidence type="ECO:0000256" key="9">
    <source>
        <dbReference type="ARBA" id="ARBA00023136"/>
    </source>
</evidence>
<dbReference type="AlphaFoldDB" id="E4TXL4"/>
<dbReference type="HOGENOM" id="CLU_051843_0_0_7"/>
<evidence type="ECO:0000313" key="14">
    <source>
        <dbReference type="Proteomes" id="UP000008721"/>
    </source>
</evidence>
<evidence type="ECO:0000256" key="7">
    <source>
        <dbReference type="ARBA" id="ARBA00022777"/>
    </source>
</evidence>
<dbReference type="CDD" id="cd06225">
    <property type="entry name" value="HAMP"/>
    <property type="match status" value="1"/>
</dbReference>
<dbReference type="Gene3D" id="1.10.287.130">
    <property type="match status" value="1"/>
</dbReference>
<comment type="subcellular location">
    <subcellularLocation>
        <location evidence="2">Membrane</location>
        <topology evidence="2">Multi-pass membrane protein</topology>
    </subcellularLocation>
</comment>
<evidence type="ECO:0000256" key="3">
    <source>
        <dbReference type="ARBA" id="ARBA00012438"/>
    </source>
</evidence>
<dbReference type="RefSeq" id="WP_013460120.1">
    <property type="nucleotide sequence ID" value="NC_014762.1"/>
</dbReference>
<evidence type="ECO:0000256" key="1">
    <source>
        <dbReference type="ARBA" id="ARBA00000085"/>
    </source>
</evidence>
<dbReference type="PANTHER" id="PTHR45528">
    <property type="entry name" value="SENSOR HISTIDINE KINASE CPXA"/>
    <property type="match status" value="1"/>
</dbReference>
<dbReference type="SUPFAM" id="SSF55874">
    <property type="entry name" value="ATPase domain of HSP90 chaperone/DNA topoisomerase II/histidine kinase"/>
    <property type="match status" value="1"/>
</dbReference>
<dbReference type="InterPro" id="IPR036890">
    <property type="entry name" value="HATPase_C_sf"/>
</dbReference>
<dbReference type="InterPro" id="IPR036097">
    <property type="entry name" value="HisK_dim/P_sf"/>
</dbReference>
<dbReference type="eggNOG" id="COG2205">
    <property type="taxonomic scope" value="Bacteria"/>
</dbReference>
<dbReference type="KEGG" id="sku:Sulku_1260"/>
<keyword evidence="5" id="KW-0808">Transferase</keyword>
<feature type="transmembrane region" description="Helical" evidence="10">
    <location>
        <begin position="7"/>
        <end position="28"/>
    </location>
</feature>
<dbReference type="InterPro" id="IPR047994">
    <property type="entry name" value="ArsS-like"/>
</dbReference>
<evidence type="ECO:0000256" key="6">
    <source>
        <dbReference type="ARBA" id="ARBA00022692"/>
    </source>
</evidence>
<feature type="domain" description="Histidine kinase" evidence="11">
    <location>
        <begin position="226"/>
        <end position="416"/>
    </location>
</feature>
<dbReference type="CDD" id="cd00082">
    <property type="entry name" value="HisKA"/>
    <property type="match status" value="1"/>
</dbReference>
<accession>E4TXL4</accession>
<dbReference type="PROSITE" id="PS50109">
    <property type="entry name" value="HIS_KIN"/>
    <property type="match status" value="1"/>
</dbReference>
<dbReference type="PANTHER" id="PTHR45528:SF12">
    <property type="entry name" value="SENSOR HISTIDINE KINASE ARSS"/>
    <property type="match status" value="1"/>
</dbReference>
<name>E4TXL4_SULKY</name>
<feature type="domain" description="HAMP" evidence="12">
    <location>
        <begin position="169"/>
        <end position="218"/>
    </location>
</feature>
<dbReference type="Pfam" id="PF02518">
    <property type="entry name" value="HATPase_c"/>
    <property type="match status" value="1"/>
</dbReference>
<keyword evidence="4" id="KW-0597">Phosphoprotein</keyword>
<keyword evidence="6 10" id="KW-0812">Transmembrane</keyword>
<evidence type="ECO:0000259" key="11">
    <source>
        <dbReference type="PROSITE" id="PS50109"/>
    </source>
</evidence>